<evidence type="ECO:0000313" key="13">
    <source>
        <dbReference type="Proteomes" id="UP001202117"/>
    </source>
</evidence>
<dbReference type="InterPro" id="IPR051792">
    <property type="entry name" value="GGT_bact"/>
</dbReference>
<proteinExistence type="inferred from homology"/>
<evidence type="ECO:0000256" key="8">
    <source>
        <dbReference type="ARBA" id="ARBA00047417"/>
    </source>
</evidence>
<evidence type="ECO:0000256" key="2">
    <source>
        <dbReference type="ARBA" id="ARBA00001089"/>
    </source>
</evidence>
<dbReference type="GO" id="GO:0103068">
    <property type="term" value="F:leukotriene C4 gamma-glutamyl transferase activity"/>
    <property type="evidence" value="ECO:0007669"/>
    <property type="project" value="UniProtKB-EC"/>
</dbReference>
<comment type="caution">
    <text evidence="12">The sequence shown here is derived from an EMBL/GenBank/DDBJ whole genome shotgun (WGS) entry which is preliminary data.</text>
</comment>
<dbReference type="Gene3D" id="3.60.20.40">
    <property type="match status" value="1"/>
</dbReference>
<evidence type="ECO:0000256" key="5">
    <source>
        <dbReference type="ARBA" id="ARBA00022801"/>
    </source>
</evidence>
<comment type="catalytic activity">
    <reaction evidence="2 9">
        <text>glutathione + H2O = L-cysteinylglycine + L-glutamate</text>
        <dbReference type="Rhea" id="RHEA:28807"/>
        <dbReference type="ChEBI" id="CHEBI:15377"/>
        <dbReference type="ChEBI" id="CHEBI:29985"/>
        <dbReference type="ChEBI" id="CHEBI:57925"/>
        <dbReference type="ChEBI" id="CHEBI:61694"/>
        <dbReference type="EC" id="3.4.19.13"/>
    </reaction>
</comment>
<comment type="subunit">
    <text evidence="9">This enzyme consists of two polypeptide chains, which are synthesized in precursor form from a single polypeptide.</text>
</comment>
<dbReference type="PANTHER" id="PTHR43199:SF1">
    <property type="entry name" value="GLUTATHIONE HYDROLASE PROENZYME"/>
    <property type="match status" value="1"/>
</dbReference>
<sequence length="609" mass="64301">MTTPAMPFRRRVLVPVTAALMIGLPLSAQAEVAFQYDIPAIAPEVSSGFEEKPGWATERFAVAAANPLATDAGYQVLKAGGSAIDAAIAVQMVLTLVEPQSSGIGGGAFLMHFDGEEVTAFDGREMSPGEVDESLFLDEEGEPLAFMDAAASGLSVGVPGTVRMLEMAHKEHGKLPWAELFAPAIALAEQGFPVSPRLHSSLAGEERLRDDPLAGGFYYDDDGAPLAAGHELKNPALAAILGEIAENGSKALHTGAIAEDLVFRVQEHHERPGRLSLEDLASYAAKARDPLCTDWQAYSVCGFPPPSSGHLTVMQILGILEHLPAVEEPLVDGLPGEAWLHQFLEASRLAFADRGKYIADPAFVDPPGGDWSSMLDPDYLALRADLVGDESLGSDGAEPGNPGKLATAWAVQPDQPEYGTSHISIIDEEGNAIAMTTTIESAFGSRIMADGGTGLPGGYLLNNELTDFSFTPEDERGTPIANRVEPRKRPRSSMSPTLVFERDGGELVASLGSPGGAAIIHYTAKALVAMLDWGLDAQQALDLPHAITLGGPVFLEAGRYPAATLEALNARGHDASERELVSGLQAIQRTEAGFFGGADPRREGVVMGD</sequence>
<dbReference type="SUPFAM" id="SSF56235">
    <property type="entry name" value="N-terminal nucleophile aminohydrolases (Ntn hydrolases)"/>
    <property type="match status" value="1"/>
</dbReference>
<dbReference type="RefSeq" id="WP_240568257.1">
    <property type="nucleotide sequence ID" value="NZ_JAKVPY010000010.1"/>
</dbReference>
<gene>
    <name evidence="12" type="primary">ggt</name>
    <name evidence="12" type="ORF">MKP05_10685</name>
</gene>
<comment type="catalytic activity">
    <reaction evidence="8 9">
        <text>an N-terminal (5-L-glutamyl)-[peptide] + an alpha-amino acid = 5-L-glutamyl amino acid + an N-terminal L-alpha-aminoacyl-[peptide]</text>
        <dbReference type="Rhea" id="RHEA:23904"/>
        <dbReference type="Rhea" id="RHEA-COMP:9780"/>
        <dbReference type="Rhea" id="RHEA-COMP:9795"/>
        <dbReference type="ChEBI" id="CHEBI:77644"/>
        <dbReference type="ChEBI" id="CHEBI:78597"/>
        <dbReference type="ChEBI" id="CHEBI:78599"/>
        <dbReference type="ChEBI" id="CHEBI:78608"/>
        <dbReference type="EC" id="2.3.2.2"/>
    </reaction>
</comment>
<evidence type="ECO:0000256" key="6">
    <source>
        <dbReference type="ARBA" id="ARBA00023145"/>
    </source>
</evidence>
<dbReference type="InterPro" id="IPR043137">
    <property type="entry name" value="GGT_ssub_C"/>
</dbReference>
<keyword evidence="13" id="KW-1185">Reference proteome</keyword>
<keyword evidence="6 9" id="KW-0865">Zymogen</keyword>
<accession>A0ABS9RUV0</accession>
<reference evidence="12 13" key="1">
    <citation type="submission" date="2022-02" db="EMBL/GenBank/DDBJ databases">
        <title>Halomonas fukangensis sp. nov., a halophilic bacterium isolated from a bulk soil of Kalidium foliatum at Fukang.</title>
        <authorList>
            <person name="Huang Y."/>
        </authorList>
    </citation>
    <scope>NUCLEOTIDE SEQUENCE [LARGE SCALE GENOMIC DNA]</scope>
    <source>
        <strain evidence="12 13">EGI 63088</strain>
    </source>
</reference>
<protein>
    <recommendedName>
        <fullName evidence="9">Glutathione hydrolase proenzyme</fullName>
        <ecNumber evidence="9">2.3.2.2</ecNumber>
        <ecNumber evidence="9">3.4.19.13</ecNumber>
    </recommendedName>
    <component>
        <recommendedName>
            <fullName evidence="9">Glutathione hydrolase large chain</fullName>
        </recommendedName>
    </component>
    <component>
        <recommendedName>
            <fullName evidence="9">Glutathione hydrolase small chain</fullName>
        </recommendedName>
    </component>
</protein>
<comment type="similarity">
    <text evidence="3 9">Belongs to the gamma-glutamyltransferase family.</text>
</comment>
<dbReference type="Proteomes" id="UP001202117">
    <property type="component" value="Unassembled WGS sequence"/>
</dbReference>
<evidence type="ECO:0000313" key="12">
    <source>
        <dbReference type="EMBL" id="MCH4563596.1"/>
    </source>
</evidence>
<dbReference type="Gene3D" id="1.10.246.130">
    <property type="match status" value="1"/>
</dbReference>
<dbReference type="EC" id="3.4.19.13" evidence="9"/>
<evidence type="ECO:0000256" key="9">
    <source>
        <dbReference type="RuleBase" id="RU368036"/>
    </source>
</evidence>
<dbReference type="PANTHER" id="PTHR43199">
    <property type="entry name" value="GLUTATHIONE HYDROLASE"/>
    <property type="match status" value="1"/>
</dbReference>
<dbReference type="InterPro" id="IPR029055">
    <property type="entry name" value="Ntn_hydrolases_N"/>
</dbReference>
<evidence type="ECO:0000256" key="7">
    <source>
        <dbReference type="ARBA" id="ARBA00023315"/>
    </source>
</evidence>
<keyword evidence="9" id="KW-0317">Glutathione biosynthesis</keyword>
<keyword evidence="4 9" id="KW-0808">Transferase</keyword>
<keyword evidence="5 9" id="KW-0378">Hydrolase</keyword>
<name>A0ABS9RUV0_9GAMM</name>
<evidence type="ECO:0000256" key="3">
    <source>
        <dbReference type="ARBA" id="ARBA00009381"/>
    </source>
</evidence>
<dbReference type="EMBL" id="JAKVPY010000010">
    <property type="protein sequence ID" value="MCH4563596.1"/>
    <property type="molecule type" value="Genomic_DNA"/>
</dbReference>
<dbReference type="InterPro" id="IPR043138">
    <property type="entry name" value="GGT_lsub"/>
</dbReference>
<dbReference type="InterPro" id="IPR000101">
    <property type="entry name" value="GGT_peptidase"/>
</dbReference>
<keyword evidence="11" id="KW-0732">Signal</keyword>
<dbReference type="EC" id="2.3.2.2" evidence="9"/>
<dbReference type="PRINTS" id="PR01210">
    <property type="entry name" value="GGTRANSPTASE"/>
</dbReference>
<evidence type="ECO:0000256" key="10">
    <source>
        <dbReference type="SAM" id="MobiDB-lite"/>
    </source>
</evidence>
<evidence type="ECO:0000256" key="4">
    <source>
        <dbReference type="ARBA" id="ARBA00022679"/>
    </source>
</evidence>
<keyword evidence="7 9" id="KW-0012">Acyltransferase</keyword>
<comment type="PTM">
    <text evidence="9">Cleaved by autocatalysis into a large and a small subunit.</text>
</comment>
<dbReference type="NCBIfam" id="TIGR00066">
    <property type="entry name" value="g_glut_trans"/>
    <property type="match status" value="1"/>
</dbReference>
<evidence type="ECO:0000256" key="1">
    <source>
        <dbReference type="ARBA" id="ARBA00001049"/>
    </source>
</evidence>
<feature type="chain" id="PRO_5047017615" description="Glutathione hydrolase proenzyme" evidence="11">
    <location>
        <begin position="31"/>
        <end position="609"/>
    </location>
</feature>
<feature type="signal peptide" evidence="11">
    <location>
        <begin position="1"/>
        <end position="30"/>
    </location>
</feature>
<feature type="region of interest" description="Disordered" evidence="10">
    <location>
        <begin position="472"/>
        <end position="497"/>
    </location>
</feature>
<evidence type="ECO:0000256" key="11">
    <source>
        <dbReference type="SAM" id="SignalP"/>
    </source>
</evidence>
<dbReference type="Pfam" id="PF01019">
    <property type="entry name" value="G_glu_transpept"/>
    <property type="match status" value="1"/>
</dbReference>
<comment type="pathway">
    <text evidence="9">Sulfur metabolism; glutathione metabolism.</text>
</comment>
<organism evidence="12 13">
    <name type="scientific">Halomonas flagellata</name>
    <dbReference type="NCBI Taxonomy" id="2920385"/>
    <lineage>
        <taxon>Bacteria</taxon>
        <taxon>Pseudomonadati</taxon>
        <taxon>Pseudomonadota</taxon>
        <taxon>Gammaproteobacteria</taxon>
        <taxon>Oceanospirillales</taxon>
        <taxon>Halomonadaceae</taxon>
        <taxon>Halomonas</taxon>
    </lineage>
</organism>
<comment type="catalytic activity">
    <reaction evidence="1 9">
        <text>an S-substituted glutathione + H2O = an S-substituted L-cysteinylglycine + L-glutamate</text>
        <dbReference type="Rhea" id="RHEA:59468"/>
        <dbReference type="ChEBI" id="CHEBI:15377"/>
        <dbReference type="ChEBI" id="CHEBI:29985"/>
        <dbReference type="ChEBI" id="CHEBI:90779"/>
        <dbReference type="ChEBI" id="CHEBI:143103"/>
        <dbReference type="EC" id="3.4.19.13"/>
    </reaction>
</comment>